<dbReference type="RefSeq" id="WP_009137725.1">
    <property type="nucleotide sequence ID" value="NZ_JH594597.1"/>
</dbReference>
<evidence type="ECO:0000313" key="3">
    <source>
        <dbReference type="EMBL" id="EHP45995.1"/>
    </source>
</evidence>
<keyword evidence="1" id="KW-0812">Transmembrane</keyword>
<feature type="transmembrane region" description="Helical" evidence="1">
    <location>
        <begin position="36"/>
        <end position="57"/>
    </location>
</feature>
<keyword evidence="1" id="KW-1133">Transmembrane helix</keyword>
<evidence type="ECO:0000256" key="1">
    <source>
        <dbReference type="SAM" id="Phobius"/>
    </source>
</evidence>
<dbReference type="STRING" id="742817.HMPREF9449_02581"/>
<dbReference type="HOGENOM" id="CLU_048408_0_0_10"/>
<sequence length="442" mass="51364">MRIFRELYLPSRFFIFCIIGVFALVMAFIFPVLYWGVWGIIGIVGIGVVMDILLLFTTKEAILGRRKLAEKFSNGEDNEVKIVLQNRYPWRVYLRILDEIPIPFQIRTLTKRCKMESQGEKVICYPLRPVKRGEYEFGKIQVFAATFWGFAERRFSLGEETKIVVYPAFAEMRKYELMAIGARQHPGDKQVRPVGASTSFDQIKPYVVGDDPRRVNWKATAKCNRLMVNSYTDEKAQSVYCLLDKGRTMQFPFREMTMLDYAINAVLALTDVILKKGDWAGLYTFSNTSDIFIKSDNRGGQLRRINEALYNQQTYFLESDFEQMYIAVNRFVQTRSLLVLFTNFESMAGLERRLPLLRKLTRQHLLLVVLFENAEIREVAEETAESVYDIYFHTLALEFTVEKERIVRVLRQQGIPALLCRPEDLSVGVINAYLKLKEKNVI</sequence>
<dbReference type="Proteomes" id="UP000004892">
    <property type="component" value="Unassembled WGS sequence"/>
</dbReference>
<feature type="transmembrane region" description="Helical" evidence="1">
    <location>
        <begin position="12"/>
        <end position="30"/>
    </location>
</feature>
<dbReference type="AlphaFoldDB" id="H1DJZ5"/>
<organism evidence="3 4">
    <name type="scientific">Odoribacter laneus YIT 12061</name>
    <dbReference type="NCBI Taxonomy" id="742817"/>
    <lineage>
        <taxon>Bacteria</taxon>
        <taxon>Pseudomonadati</taxon>
        <taxon>Bacteroidota</taxon>
        <taxon>Bacteroidia</taxon>
        <taxon>Bacteroidales</taxon>
        <taxon>Odoribacteraceae</taxon>
        <taxon>Odoribacter</taxon>
    </lineage>
</organism>
<dbReference type="GeneID" id="98070117"/>
<protein>
    <recommendedName>
        <fullName evidence="2">DUF58 domain-containing protein</fullName>
    </recommendedName>
</protein>
<dbReference type="eggNOG" id="COG1721">
    <property type="taxonomic scope" value="Bacteria"/>
</dbReference>
<reference evidence="3 4" key="1">
    <citation type="submission" date="2012-01" db="EMBL/GenBank/DDBJ databases">
        <title>The Genome Sequence of Odoribacter laneus YIT 12061.</title>
        <authorList>
            <consortium name="The Broad Institute Genome Sequencing Platform"/>
            <person name="Earl A."/>
            <person name="Ward D."/>
            <person name="Feldgarden M."/>
            <person name="Gevers D."/>
            <person name="Morotomi M."/>
            <person name="Young S.K."/>
            <person name="Zeng Q."/>
            <person name="Gargeya S."/>
            <person name="Fitzgerald M."/>
            <person name="Haas B."/>
            <person name="Abouelleil A."/>
            <person name="Alvarado L."/>
            <person name="Arachchi H.M."/>
            <person name="Berlin A."/>
            <person name="Chapman S.B."/>
            <person name="Gearin G."/>
            <person name="Goldberg J."/>
            <person name="Griggs A."/>
            <person name="Gujja S."/>
            <person name="Hansen M."/>
            <person name="Heiman D."/>
            <person name="Howarth C."/>
            <person name="Larimer J."/>
            <person name="Lui A."/>
            <person name="MacDonald P.J.P."/>
            <person name="McCowen C."/>
            <person name="Montmayeur A."/>
            <person name="Murphy C."/>
            <person name="Neiman D."/>
            <person name="Pearson M."/>
            <person name="Priest M."/>
            <person name="Roberts A."/>
            <person name="Saif S."/>
            <person name="Shea T."/>
            <person name="Sisk P."/>
            <person name="Stolte C."/>
            <person name="Sykes S."/>
            <person name="Wortman J."/>
            <person name="Nusbaum C."/>
            <person name="Birren B."/>
        </authorList>
    </citation>
    <scope>NUCLEOTIDE SEQUENCE [LARGE SCALE GENOMIC DNA]</scope>
    <source>
        <strain evidence="3 4">YIT 12061</strain>
    </source>
</reference>
<keyword evidence="4" id="KW-1185">Reference proteome</keyword>
<dbReference type="PATRIC" id="fig|742817.3.peg.2764"/>
<dbReference type="InterPro" id="IPR002881">
    <property type="entry name" value="DUF58"/>
</dbReference>
<comment type="caution">
    <text evidence="3">The sequence shown here is derived from an EMBL/GenBank/DDBJ whole genome shotgun (WGS) entry which is preliminary data.</text>
</comment>
<dbReference type="Pfam" id="PF01882">
    <property type="entry name" value="DUF58"/>
    <property type="match status" value="1"/>
</dbReference>
<proteinExistence type="predicted"/>
<dbReference type="EMBL" id="ADMC01000027">
    <property type="protein sequence ID" value="EHP45995.1"/>
    <property type="molecule type" value="Genomic_DNA"/>
</dbReference>
<dbReference type="PANTHER" id="PTHR33608:SF3">
    <property type="entry name" value="SLR2013 PROTEIN"/>
    <property type="match status" value="1"/>
</dbReference>
<name>H1DJZ5_9BACT</name>
<dbReference type="PANTHER" id="PTHR33608">
    <property type="entry name" value="BLL2464 PROTEIN"/>
    <property type="match status" value="1"/>
</dbReference>
<feature type="domain" description="DUF58" evidence="2">
    <location>
        <begin position="203"/>
        <end position="369"/>
    </location>
</feature>
<evidence type="ECO:0000313" key="4">
    <source>
        <dbReference type="Proteomes" id="UP000004892"/>
    </source>
</evidence>
<accession>H1DJZ5</accession>
<gene>
    <name evidence="3" type="ORF">HMPREF9449_02581</name>
</gene>
<keyword evidence="1" id="KW-0472">Membrane</keyword>
<evidence type="ECO:0000259" key="2">
    <source>
        <dbReference type="Pfam" id="PF01882"/>
    </source>
</evidence>